<dbReference type="Gene3D" id="1.25.40.10">
    <property type="entry name" value="Tetratricopeptide repeat domain"/>
    <property type="match status" value="1"/>
</dbReference>
<keyword evidence="3" id="KW-0805">Transcription regulation</keyword>
<protein>
    <submittedName>
        <fullName evidence="8">Response regulator</fullName>
    </submittedName>
</protein>
<evidence type="ECO:0000256" key="1">
    <source>
        <dbReference type="ARBA" id="ARBA00022553"/>
    </source>
</evidence>
<organism evidence="8 9">
    <name type="scientific">Paenibacillus sepulcri</name>
    <dbReference type="NCBI Taxonomy" id="359917"/>
    <lineage>
        <taxon>Bacteria</taxon>
        <taxon>Bacillati</taxon>
        <taxon>Bacillota</taxon>
        <taxon>Bacilli</taxon>
        <taxon>Bacillales</taxon>
        <taxon>Paenibacillaceae</taxon>
        <taxon>Paenibacillus</taxon>
    </lineage>
</organism>
<dbReference type="Pfam" id="PF03704">
    <property type="entry name" value="BTAD"/>
    <property type="match status" value="1"/>
</dbReference>
<evidence type="ECO:0000256" key="4">
    <source>
        <dbReference type="ARBA" id="ARBA00023125"/>
    </source>
</evidence>
<keyword evidence="5" id="KW-0804">Transcription</keyword>
<evidence type="ECO:0000313" key="8">
    <source>
        <dbReference type="EMBL" id="MBW7455729.1"/>
    </source>
</evidence>
<dbReference type="InterPro" id="IPR036388">
    <property type="entry name" value="WH-like_DNA-bd_sf"/>
</dbReference>
<evidence type="ECO:0000313" key="9">
    <source>
        <dbReference type="Proteomes" id="UP001519887"/>
    </source>
</evidence>
<dbReference type="EMBL" id="JAHZIK010000421">
    <property type="protein sequence ID" value="MBW7455729.1"/>
    <property type="molecule type" value="Genomic_DNA"/>
</dbReference>
<keyword evidence="4" id="KW-0238">DNA-binding</keyword>
<dbReference type="Pfam" id="PF00072">
    <property type="entry name" value="Response_reg"/>
    <property type="match status" value="1"/>
</dbReference>
<evidence type="ECO:0000256" key="6">
    <source>
        <dbReference type="PROSITE-ProRule" id="PRU00169"/>
    </source>
</evidence>
<gene>
    <name evidence="8" type="ORF">K0U00_17010</name>
</gene>
<proteinExistence type="predicted"/>
<evidence type="ECO:0000256" key="2">
    <source>
        <dbReference type="ARBA" id="ARBA00023012"/>
    </source>
</evidence>
<reference evidence="8 9" key="1">
    <citation type="submission" date="2021-07" db="EMBL/GenBank/DDBJ databases">
        <title>Paenibacillus radiodurans sp. nov., isolated from the southeastern edge of Tengger Desert.</title>
        <authorList>
            <person name="Zhang G."/>
        </authorList>
    </citation>
    <scope>NUCLEOTIDE SEQUENCE [LARGE SCALE GENOMIC DNA]</scope>
    <source>
        <strain evidence="8 9">CCM 7311</strain>
    </source>
</reference>
<keyword evidence="1 6" id="KW-0597">Phosphoprotein</keyword>
<feature type="domain" description="Response regulatory" evidence="7">
    <location>
        <begin position="2"/>
        <end position="116"/>
    </location>
</feature>
<dbReference type="RefSeq" id="WP_210040746.1">
    <property type="nucleotide sequence ID" value="NZ_JBHLVU010000021.1"/>
</dbReference>
<dbReference type="InterPro" id="IPR001789">
    <property type="entry name" value="Sig_transdc_resp-reg_receiver"/>
</dbReference>
<feature type="modified residue" description="4-aspartylphosphate" evidence="6">
    <location>
        <position position="53"/>
    </location>
</feature>
<evidence type="ECO:0000256" key="5">
    <source>
        <dbReference type="ARBA" id="ARBA00023163"/>
    </source>
</evidence>
<name>A0ABS7C487_9BACL</name>
<accession>A0ABS7C487</accession>
<evidence type="ECO:0000259" key="7">
    <source>
        <dbReference type="PROSITE" id="PS50110"/>
    </source>
</evidence>
<dbReference type="Gene3D" id="1.10.10.10">
    <property type="entry name" value="Winged helix-like DNA-binding domain superfamily/Winged helix DNA-binding domain"/>
    <property type="match status" value="1"/>
</dbReference>
<dbReference type="PANTHER" id="PTHR48111:SF1">
    <property type="entry name" value="TWO-COMPONENT RESPONSE REGULATOR ORR33"/>
    <property type="match status" value="1"/>
</dbReference>
<dbReference type="Gene3D" id="3.40.50.2300">
    <property type="match status" value="1"/>
</dbReference>
<dbReference type="InterPro" id="IPR016032">
    <property type="entry name" value="Sig_transdc_resp-reg_C-effctor"/>
</dbReference>
<dbReference type="InterPro" id="IPR011990">
    <property type="entry name" value="TPR-like_helical_dom_sf"/>
</dbReference>
<dbReference type="SMART" id="SM00448">
    <property type="entry name" value="REC"/>
    <property type="match status" value="1"/>
</dbReference>
<dbReference type="InterPro" id="IPR005158">
    <property type="entry name" value="BTAD"/>
</dbReference>
<dbReference type="Proteomes" id="UP001519887">
    <property type="component" value="Unassembled WGS sequence"/>
</dbReference>
<comment type="caution">
    <text evidence="8">The sequence shown here is derived from an EMBL/GenBank/DDBJ whole genome shotgun (WGS) entry which is preliminary data.</text>
</comment>
<dbReference type="SUPFAM" id="SSF52172">
    <property type="entry name" value="CheY-like"/>
    <property type="match status" value="1"/>
</dbReference>
<keyword evidence="9" id="KW-1185">Reference proteome</keyword>
<dbReference type="InterPro" id="IPR039420">
    <property type="entry name" value="WalR-like"/>
</dbReference>
<sequence>MKVILVDDDPLALKLLESELTAIGQVEIIGSYQDPRLVIQDMRAGLPDAVFLDIHMPFISGLELAEQILGESPDIQIVFVTAYQEHAVEAFELTAQDYIIKPFQRERLIKTCARVRRMLTLYSARRSDAALPVMIHCFKSFLIEGRVPGAAAVRWKTFKAQELFLYLLQHQGITVQKQHLLEHLWAEIDWKRAITQLYTTIYQIRMLIVKENLTIRIVNQDEGYRLELGGVEVDVLVWEKQLEQAPMLTEATLELHLKLFAMYRGDYLMEHEFLWAEPEKRRLRAIWQYHRHQLLDFYKTKGRYSEAIAFLLQVQKVNLTEEQVYFELMQLYQETGDRFSLEQQFALLQGMLSREYDASPKTEVREWYMNWKQTME</sequence>
<dbReference type="SUPFAM" id="SSF48452">
    <property type="entry name" value="TPR-like"/>
    <property type="match status" value="1"/>
</dbReference>
<evidence type="ECO:0000256" key="3">
    <source>
        <dbReference type="ARBA" id="ARBA00023015"/>
    </source>
</evidence>
<dbReference type="SUPFAM" id="SSF46894">
    <property type="entry name" value="C-terminal effector domain of the bipartite response regulators"/>
    <property type="match status" value="1"/>
</dbReference>
<dbReference type="SMART" id="SM01043">
    <property type="entry name" value="BTAD"/>
    <property type="match status" value="1"/>
</dbReference>
<keyword evidence="2" id="KW-0902">Two-component regulatory system</keyword>
<dbReference type="PROSITE" id="PS50110">
    <property type="entry name" value="RESPONSE_REGULATORY"/>
    <property type="match status" value="1"/>
</dbReference>
<dbReference type="PANTHER" id="PTHR48111">
    <property type="entry name" value="REGULATOR OF RPOS"/>
    <property type="match status" value="1"/>
</dbReference>
<dbReference type="InterPro" id="IPR011006">
    <property type="entry name" value="CheY-like_superfamily"/>
</dbReference>